<reference evidence="1" key="1">
    <citation type="journal article" date="2014" name="Front. Microbiol.">
        <title>High frequency of phylogenetically diverse reductive dehalogenase-homologous genes in deep subseafloor sedimentary metagenomes.</title>
        <authorList>
            <person name="Kawai M."/>
            <person name="Futagami T."/>
            <person name="Toyoda A."/>
            <person name="Takaki Y."/>
            <person name="Nishi S."/>
            <person name="Hori S."/>
            <person name="Arai W."/>
            <person name="Tsubouchi T."/>
            <person name="Morono Y."/>
            <person name="Uchiyama I."/>
            <person name="Ito T."/>
            <person name="Fujiyama A."/>
            <person name="Inagaki F."/>
            <person name="Takami H."/>
        </authorList>
    </citation>
    <scope>NUCLEOTIDE SEQUENCE</scope>
    <source>
        <strain evidence="1">Expedition CK06-06</strain>
    </source>
</reference>
<gene>
    <name evidence="1" type="ORF">S01H1_33691</name>
</gene>
<dbReference type="EMBL" id="BARS01020926">
    <property type="protein sequence ID" value="GAG12676.1"/>
    <property type="molecule type" value="Genomic_DNA"/>
</dbReference>
<evidence type="ECO:0000313" key="1">
    <source>
        <dbReference type="EMBL" id="GAG12676.1"/>
    </source>
</evidence>
<proteinExistence type="predicted"/>
<comment type="caution">
    <text evidence="1">The sequence shown here is derived from an EMBL/GenBank/DDBJ whole genome shotgun (WGS) entry which is preliminary data.</text>
</comment>
<feature type="non-terminal residue" evidence="1">
    <location>
        <position position="1"/>
    </location>
</feature>
<name>X0WIZ6_9ZZZZ</name>
<dbReference type="AlphaFoldDB" id="X0WIZ6"/>
<protein>
    <submittedName>
        <fullName evidence="1">Uncharacterized protein</fullName>
    </submittedName>
</protein>
<organism evidence="1">
    <name type="scientific">marine sediment metagenome</name>
    <dbReference type="NCBI Taxonomy" id="412755"/>
    <lineage>
        <taxon>unclassified sequences</taxon>
        <taxon>metagenomes</taxon>
        <taxon>ecological metagenomes</taxon>
    </lineage>
</organism>
<accession>X0WIZ6</accession>
<sequence length="39" mass="4546">RPVHFGRAVRWPVEELKAWLAAGAPERSKWETMRKGADR</sequence>